<keyword evidence="2" id="KW-1185">Reference proteome</keyword>
<gene>
    <name evidence="1" type="ORF">E2C01_069844</name>
</gene>
<name>A0A5B7I0H2_PORTR</name>
<accession>A0A5B7I0H2</accession>
<proteinExistence type="predicted"/>
<organism evidence="1 2">
    <name type="scientific">Portunus trituberculatus</name>
    <name type="common">Swimming crab</name>
    <name type="synonym">Neptunus trituberculatus</name>
    <dbReference type="NCBI Taxonomy" id="210409"/>
    <lineage>
        <taxon>Eukaryota</taxon>
        <taxon>Metazoa</taxon>
        <taxon>Ecdysozoa</taxon>
        <taxon>Arthropoda</taxon>
        <taxon>Crustacea</taxon>
        <taxon>Multicrustacea</taxon>
        <taxon>Malacostraca</taxon>
        <taxon>Eumalacostraca</taxon>
        <taxon>Eucarida</taxon>
        <taxon>Decapoda</taxon>
        <taxon>Pleocyemata</taxon>
        <taxon>Brachyura</taxon>
        <taxon>Eubrachyura</taxon>
        <taxon>Portunoidea</taxon>
        <taxon>Portunidae</taxon>
        <taxon>Portuninae</taxon>
        <taxon>Portunus</taxon>
    </lineage>
</organism>
<comment type="caution">
    <text evidence="1">The sequence shown here is derived from an EMBL/GenBank/DDBJ whole genome shotgun (WGS) entry which is preliminary data.</text>
</comment>
<dbReference type="EMBL" id="VSRR010041152">
    <property type="protein sequence ID" value="MPC75456.1"/>
    <property type="molecule type" value="Genomic_DNA"/>
</dbReference>
<reference evidence="1 2" key="1">
    <citation type="submission" date="2019-05" db="EMBL/GenBank/DDBJ databases">
        <title>Another draft genome of Portunus trituberculatus and its Hox gene families provides insights of decapod evolution.</title>
        <authorList>
            <person name="Jeong J.-H."/>
            <person name="Song I."/>
            <person name="Kim S."/>
            <person name="Choi T."/>
            <person name="Kim D."/>
            <person name="Ryu S."/>
            <person name="Kim W."/>
        </authorList>
    </citation>
    <scope>NUCLEOTIDE SEQUENCE [LARGE SCALE GENOMIC DNA]</scope>
    <source>
        <tissue evidence="1">Muscle</tissue>
    </source>
</reference>
<sequence>MHTPSHCCAAAYYQSTTLGTLLHWQRSSAVPCQIQIYCYLWISLKRNFRKLSIFVFRKRSLSVGKG</sequence>
<dbReference type="Proteomes" id="UP000324222">
    <property type="component" value="Unassembled WGS sequence"/>
</dbReference>
<evidence type="ECO:0000313" key="2">
    <source>
        <dbReference type="Proteomes" id="UP000324222"/>
    </source>
</evidence>
<dbReference type="AlphaFoldDB" id="A0A5B7I0H2"/>
<evidence type="ECO:0000313" key="1">
    <source>
        <dbReference type="EMBL" id="MPC75456.1"/>
    </source>
</evidence>
<protein>
    <submittedName>
        <fullName evidence="1">Uncharacterized protein</fullName>
    </submittedName>
</protein>